<dbReference type="InterPro" id="IPR013538">
    <property type="entry name" value="ASHA1/2-like_C"/>
</dbReference>
<dbReference type="EMBL" id="CP068047">
    <property type="protein sequence ID" value="QQR37242.1"/>
    <property type="molecule type" value="Genomic_DNA"/>
</dbReference>
<evidence type="ECO:0000256" key="1">
    <source>
        <dbReference type="ARBA" id="ARBA00006817"/>
    </source>
</evidence>
<evidence type="ECO:0000259" key="2">
    <source>
        <dbReference type="Pfam" id="PF08327"/>
    </source>
</evidence>
<keyword evidence="4" id="KW-1185">Reference proteome</keyword>
<dbReference type="Pfam" id="PF08327">
    <property type="entry name" value="AHSA1"/>
    <property type="match status" value="1"/>
</dbReference>
<sequence length="169" mass="18423">MNDRQDGGSAATGNRTSIKRTSDCEITVTRTFDAPARIVFEAWTRPELFAQWWVPKSLGVPLRSCQLDVRTGGSYRLEFGKDGETTWAFFGTYTDVVPPTRIVWTNDEGDSSAISTVTLVEKDGRTLLTFSELHPNKEALEASLGGMEGTPEQFDQLDAVLASLSAGGA</sequence>
<evidence type="ECO:0000313" key="4">
    <source>
        <dbReference type="Proteomes" id="UP000595460"/>
    </source>
</evidence>
<dbReference type="Proteomes" id="UP000595460">
    <property type="component" value="Chromosome"/>
</dbReference>
<comment type="similarity">
    <text evidence="1">Belongs to the AHA1 family.</text>
</comment>
<dbReference type="RefSeq" id="WP_201661025.1">
    <property type="nucleotide sequence ID" value="NZ_CP068047.1"/>
</dbReference>
<proteinExistence type="inferred from homology"/>
<accession>A0ABX7C389</accession>
<feature type="domain" description="Activator of Hsp90 ATPase homologue 1/2-like C-terminal" evidence="2">
    <location>
        <begin position="33"/>
        <end position="161"/>
    </location>
</feature>
<organism evidence="3 4">
    <name type="scientific">Devosia oryziradicis</name>
    <dbReference type="NCBI Taxonomy" id="2801335"/>
    <lineage>
        <taxon>Bacteria</taxon>
        <taxon>Pseudomonadati</taxon>
        <taxon>Pseudomonadota</taxon>
        <taxon>Alphaproteobacteria</taxon>
        <taxon>Hyphomicrobiales</taxon>
        <taxon>Devosiaceae</taxon>
        <taxon>Devosia</taxon>
    </lineage>
</organism>
<evidence type="ECO:0000313" key="3">
    <source>
        <dbReference type="EMBL" id="QQR37242.1"/>
    </source>
</evidence>
<protein>
    <submittedName>
        <fullName evidence="3">SRPBCC domain-containing protein</fullName>
    </submittedName>
</protein>
<gene>
    <name evidence="3" type="ORF">JI749_06420</name>
</gene>
<dbReference type="SUPFAM" id="SSF55961">
    <property type="entry name" value="Bet v1-like"/>
    <property type="match status" value="1"/>
</dbReference>
<dbReference type="Gene3D" id="3.30.530.20">
    <property type="match status" value="1"/>
</dbReference>
<reference evidence="3 4" key="1">
    <citation type="submission" date="2021-01" db="EMBL/GenBank/DDBJ databases">
        <title>Genome seq and assembly of Devosia sp. G19.</title>
        <authorList>
            <person name="Chhetri G."/>
        </authorList>
    </citation>
    <scope>NUCLEOTIDE SEQUENCE [LARGE SCALE GENOMIC DNA]</scope>
    <source>
        <strain evidence="3 4">G19</strain>
    </source>
</reference>
<dbReference type="InterPro" id="IPR023393">
    <property type="entry name" value="START-like_dom_sf"/>
</dbReference>
<name>A0ABX7C389_9HYPH</name>